<dbReference type="InterPro" id="IPR016169">
    <property type="entry name" value="FAD-bd_PCMH_sub2"/>
</dbReference>
<feature type="compositionally biased region" description="Gly residues" evidence="6">
    <location>
        <begin position="41"/>
        <end position="57"/>
    </location>
</feature>
<evidence type="ECO:0000256" key="6">
    <source>
        <dbReference type="SAM" id="MobiDB-lite"/>
    </source>
</evidence>
<keyword evidence="5" id="KW-0560">Oxidoreductase</keyword>
<dbReference type="InterPro" id="IPR050416">
    <property type="entry name" value="FAD-linked_Oxidoreductase"/>
</dbReference>
<comment type="cofactor">
    <cofactor evidence="1">
        <name>FAD</name>
        <dbReference type="ChEBI" id="CHEBI:57692"/>
    </cofactor>
</comment>
<proteinExistence type="inferred from homology"/>
<protein>
    <submittedName>
        <fullName evidence="9">FAD-binding oxidoreductase</fullName>
    </submittedName>
</protein>
<evidence type="ECO:0000313" key="10">
    <source>
        <dbReference type="Proteomes" id="UP000683310"/>
    </source>
</evidence>
<sequence>MRPHFSRSTFLRGAFGIAVAGVGFAGATRLPVSDASPDTGSAGGNAGAAGSASGSGTGSFDPKWRALQGKLRGRLITPGDLGYSDAKQVFNTRFDPDMPAAVVQVAETGDVATAFEFAAENDLRVAPRAGGHSYAGESTATGTLIIDVRGLRGVRVQGEQTVARAGHTLYEIYQELDRFGRSLPTGMCPTVGVAGLALGGGLGFESRAYGLTGDRLTAATLVLPDGSITEVSDGNRPDLFWALRGGGALLGVVTSLTFDTIPATPKDVVRLTFWGEDAEHVISGWQEWLRAAPREQWADVSVDADGSGGLHCWLQLVCPAGSAETVTAALVDAIGIAPRETDVRTLSHMETVLYLAGGVVDQPRAEFTNGSDIVEALTLDVIAAILDVMTRFSSVGGTGWVQINTLDGAIRDLTPTATAFPWREHAALVEWGAFEPIPHDSALTWLSDAHATLAPHSVGAYVNYLEPGDPLSRYYGANYARLAKLRNLVDPNTLIHSTLAP</sequence>
<name>A0ABX8CM53_9NOCA</name>
<feature type="signal peptide" evidence="7">
    <location>
        <begin position="1"/>
        <end position="20"/>
    </location>
</feature>
<comment type="similarity">
    <text evidence="2">Belongs to the oxygen-dependent FAD-linked oxidoreductase family.</text>
</comment>
<reference evidence="9 10" key="1">
    <citation type="submission" date="2021-04" db="EMBL/GenBank/DDBJ databases">
        <title>Nocardia tengchongensis.</title>
        <authorList>
            <person name="Zhuang k."/>
            <person name="Ran Y."/>
            <person name="Li W."/>
        </authorList>
    </citation>
    <scope>NUCLEOTIDE SEQUENCE [LARGE SCALE GENOMIC DNA]</scope>
    <source>
        <strain evidence="9 10">CFH S0057</strain>
    </source>
</reference>
<dbReference type="Gene3D" id="3.30.465.10">
    <property type="match status" value="1"/>
</dbReference>
<feature type="chain" id="PRO_5046563059" evidence="7">
    <location>
        <begin position="21"/>
        <end position="501"/>
    </location>
</feature>
<evidence type="ECO:0000313" key="9">
    <source>
        <dbReference type="EMBL" id="QVI19270.1"/>
    </source>
</evidence>
<dbReference type="EMBL" id="CP074371">
    <property type="protein sequence ID" value="QVI19270.1"/>
    <property type="molecule type" value="Genomic_DNA"/>
</dbReference>
<keyword evidence="4" id="KW-0274">FAD</keyword>
<dbReference type="InterPro" id="IPR016167">
    <property type="entry name" value="FAD-bd_PCMH_sub1"/>
</dbReference>
<evidence type="ECO:0000256" key="5">
    <source>
        <dbReference type="ARBA" id="ARBA00023002"/>
    </source>
</evidence>
<dbReference type="Pfam" id="PF01565">
    <property type="entry name" value="FAD_binding_4"/>
    <property type="match status" value="1"/>
</dbReference>
<dbReference type="InterPro" id="IPR012951">
    <property type="entry name" value="BBE"/>
</dbReference>
<keyword evidence="10" id="KW-1185">Reference proteome</keyword>
<gene>
    <name evidence="9" type="ORF">KHQ06_22895</name>
</gene>
<feature type="region of interest" description="Disordered" evidence="6">
    <location>
        <begin position="35"/>
        <end position="60"/>
    </location>
</feature>
<dbReference type="Proteomes" id="UP000683310">
    <property type="component" value="Chromosome"/>
</dbReference>
<dbReference type="InterPro" id="IPR016166">
    <property type="entry name" value="FAD-bd_PCMH"/>
</dbReference>
<dbReference type="Pfam" id="PF08031">
    <property type="entry name" value="BBE"/>
    <property type="match status" value="1"/>
</dbReference>
<evidence type="ECO:0000256" key="3">
    <source>
        <dbReference type="ARBA" id="ARBA00022630"/>
    </source>
</evidence>
<accession>A0ABX8CM53</accession>
<evidence type="ECO:0000256" key="7">
    <source>
        <dbReference type="SAM" id="SignalP"/>
    </source>
</evidence>
<dbReference type="PANTHER" id="PTHR42973:SF39">
    <property type="entry name" value="FAD-BINDING PCMH-TYPE DOMAIN-CONTAINING PROTEIN"/>
    <property type="match status" value="1"/>
</dbReference>
<dbReference type="InterPro" id="IPR006094">
    <property type="entry name" value="Oxid_FAD_bind_N"/>
</dbReference>
<organism evidence="9 10">
    <name type="scientific">Nocardia tengchongensis</name>
    <dbReference type="NCBI Taxonomy" id="2055889"/>
    <lineage>
        <taxon>Bacteria</taxon>
        <taxon>Bacillati</taxon>
        <taxon>Actinomycetota</taxon>
        <taxon>Actinomycetes</taxon>
        <taxon>Mycobacteriales</taxon>
        <taxon>Nocardiaceae</taxon>
        <taxon>Nocardia</taxon>
    </lineage>
</organism>
<keyword evidence="3" id="KW-0285">Flavoprotein</keyword>
<dbReference type="PROSITE" id="PS51387">
    <property type="entry name" value="FAD_PCMH"/>
    <property type="match status" value="1"/>
</dbReference>
<evidence type="ECO:0000256" key="2">
    <source>
        <dbReference type="ARBA" id="ARBA00005466"/>
    </source>
</evidence>
<dbReference type="PANTHER" id="PTHR42973">
    <property type="entry name" value="BINDING OXIDOREDUCTASE, PUTATIVE (AFU_ORTHOLOGUE AFUA_1G17690)-RELATED"/>
    <property type="match status" value="1"/>
</dbReference>
<dbReference type="InterPro" id="IPR036318">
    <property type="entry name" value="FAD-bd_PCMH-like_sf"/>
</dbReference>
<feature type="domain" description="FAD-binding PCMH-type" evidence="8">
    <location>
        <begin position="94"/>
        <end position="263"/>
    </location>
</feature>
<evidence type="ECO:0000256" key="1">
    <source>
        <dbReference type="ARBA" id="ARBA00001974"/>
    </source>
</evidence>
<evidence type="ECO:0000259" key="8">
    <source>
        <dbReference type="PROSITE" id="PS51387"/>
    </source>
</evidence>
<dbReference type="SUPFAM" id="SSF56176">
    <property type="entry name" value="FAD-binding/transporter-associated domain-like"/>
    <property type="match status" value="1"/>
</dbReference>
<evidence type="ECO:0000256" key="4">
    <source>
        <dbReference type="ARBA" id="ARBA00022827"/>
    </source>
</evidence>
<dbReference type="Gene3D" id="3.40.462.20">
    <property type="match status" value="1"/>
</dbReference>
<dbReference type="Gene3D" id="3.30.43.10">
    <property type="entry name" value="Uridine Diphospho-n-acetylenolpyruvylglucosamine Reductase, domain 2"/>
    <property type="match status" value="1"/>
</dbReference>
<keyword evidence="7" id="KW-0732">Signal</keyword>